<evidence type="ECO:0000313" key="1">
    <source>
        <dbReference type="EMBL" id="GFH75256.1"/>
    </source>
</evidence>
<gene>
    <name evidence="1" type="ORF">Sdia_60240</name>
</gene>
<evidence type="ECO:0000313" key="2">
    <source>
        <dbReference type="Proteomes" id="UP000472710"/>
    </source>
</evidence>
<dbReference type="PANTHER" id="PTHR34218:SF4">
    <property type="entry name" value="ACYL-HOMOSERINE LACTONE ACYLASE QUIP"/>
    <property type="match status" value="1"/>
</dbReference>
<proteinExistence type="predicted"/>
<dbReference type="InterPro" id="IPR002692">
    <property type="entry name" value="S45"/>
</dbReference>
<dbReference type="Proteomes" id="UP000472710">
    <property type="component" value="Unassembled WGS sequence"/>
</dbReference>
<dbReference type="SUPFAM" id="SSF56235">
    <property type="entry name" value="N-terminal nucleophile aminohydrolases (Ntn hydrolases)"/>
    <property type="match status" value="1"/>
</dbReference>
<sequence length="142" mass="15737">MEDARWELTAKLGKDMDSWSWGRLHQLTLKNQTLGTSGPGLVQKILNRGPWDLGGGEATVNATGWNAAGGYEVVWVPSMRMVVNLGDLDKSEWINLTGASGHVYSPHYTDQTEKWVKGELLPWAFTDKAVKKATQETLVLKP</sequence>
<comment type="caution">
    <text evidence="1">The sequence shown here is derived from an EMBL/GenBank/DDBJ whole genome shotgun (WGS) entry which is preliminary data.</text>
</comment>
<reference evidence="1 2" key="1">
    <citation type="submission" date="2020-02" db="EMBL/GenBank/DDBJ databases">
        <title>Whole genome shotgun sequence of Streptomyces diastaticus subsp. diastaticus NBRC 13412.</title>
        <authorList>
            <person name="Ichikawa N."/>
            <person name="Komaki H."/>
            <person name="Tamura T."/>
        </authorList>
    </citation>
    <scope>NUCLEOTIDE SEQUENCE [LARGE SCALE GENOMIC DNA]</scope>
    <source>
        <strain evidence="1 2">NBRC 13412</strain>
    </source>
</reference>
<protein>
    <recommendedName>
        <fullName evidence="3">Penicillin acylase family protein</fullName>
    </recommendedName>
</protein>
<keyword evidence="2" id="KW-1185">Reference proteome</keyword>
<dbReference type="PANTHER" id="PTHR34218">
    <property type="entry name" value="PEPTIDASE S45 PENICILLIN AMIDASE"/>
    <property type="match status" value="1"/>
</dbReference>
<dbReference type="Gene3D" id="3.60.20.10">
    <property type="entry name" value="Glutamine Phosphoribosylpyrophosphate, subunit 1, domain 1"/>
    <property type="match status" value="1"/>
</dbReference>
<dbReference type="EMBL" id="BLLN01000007">
    <property type="protein sequence ID" value="GFH75256.1"/>
    <property type="molecule type" value="Genomic_DNA"/>
</dbReference>
<accession>A0ABQ1CYF2</accession>
<name>A0ABQ1CYF2_STRDI</name>
<dbReference type="InterPro" id="IPR029055">
    <property type="entry name" value="Ntn_hydrolases_N"/>
</dbReference>
<evidence type="ECO:0008006" key="3">
    <source>
        <dbReference type="Google" id="ProtNLM"/>
    </source>
</evidence>
<organism evidence="1 2">
    <name type="scientific">Streptomyces diastaticus subsp. diastaticus</name>
    <dbReference type="NCBI Taxonomy" id="68040"/>
    <lineage>
        <taxon>Bacteria</taxon>
        <taxon>Bacillati</taxon>
        <taxon>Actinomycetota</taxon>
        <taxon>Actinomycetes</taxon>
        <taxon>Kitasatosporales</taxon>
        <taxon>Streptomycetaceae</taxon>
        <taxon>Streptomyces</taxon>
        <taxon>Streptomyces diastaticus group</taxon>
    </lineage>
</organism>
<dbReference type="Pfam" id="PF01804">
    <property type="entry name" value="Penicil_amidase"/>
    <property type="match status" value="1"/>
</dbReference>